<evidence type="ECO:0000259" key="7">
    <source>
        <dbReference type="PROSITE" id="PS50011"/>
    </source>
</evidence>
<keyword evidence="1" id="KW-0723">Serine/threonine-protein kinase</keyword>
<organism evidence="8">
    <name type="scientific">marine sediment metagenome</name>
    <dbReference type="NCBI Taxonomy" id="412755"/>
    <lineage>
        <taxon>unclassified sequences</taxon>
        <taxon>metagenomes</taxon>
        <taxon>ecological metagenomes</taxon>
    </lineage>
</organism>
<dbReference type="CDD" id="cd14014">
    <property type="entry name" value="STKc_PknB_like"/>
    <property type="match status" value="1"/>
</dbReference>
<dbReference type="InterPro" id="IPR017441">
    <property type="entry name" value="Protein_kinase_ATP_BS"/>
</dbReference>
<dbReference type="Gene3D" id="3.30.200.20">
    <property type="entry name" value="Phosphorylase Kinase, domain 1"/>
    <property type="match status" value="1"/>
</dbReference>
<feature type="domain" description="Protein kinase" evidence="7">
    <location>
        <begin position="73"/>
        <end position="348"/>
    </location>
</feature>
<dbReference type="PROSITE" id="PS50011">
    <property type="entry name" value="PROTEIN_KINASE_DOM"/>
    <property type="match status" value="1"/>
</dbReference>
<feature type="transmembrane region" description="Helical" evidence="6">
    <location>
        <begin position="377"/>
        <end position="400"/>
    </location>
</feature>
<proteinExistence type="predicted"/>
<keyword evidence="6" id="KW-0812">Transmembrane</keyword>
<keyword evidence="6" id="KW-1133">Transmembrane helix</keyword>
<protein>
    <recommendedName>
        <fullName evidence="7">Protein kinase domain-containing protein</fullName>
    </recommendedName>
</protein>
<accession>X0Z4I0</accession>
<evidence type="ECO:0000256" key="6">
    <source>
        <dbReference type="SAM" id="Phobius"/>
    </source>
</evidence>
<dbReference type="PANTHER" id="PTHR43289">
    <property type="entry name" value="MITOGEN-ACTIVATED PROTEIN KINASE KINASE KINASE 20-RELATED"/>
    <property type="match status" value="1"/>
</dbReference>
<evidence type="ECO:0000256" key="3">
    <source>
        <dbReference type="ARBA" id="ARBA00022741"/>
    </source>
</evidence>
<dbReference type="GO" id="GO:0005524">
    <property type="term" value="F:ATP binding"/>
    <property type="evidence" value="ECO:0007669"/>
    <property type="project" value="UniProtKB-KW"/>
</dbReference>
<evidence type="ECO:0000256" key="5">
    <source>
        <dbReference type="ARBA" id="ARBA00022840"/>
    </source>
</evidence>
<dbReference type="EMBL" id="BART01001198">
    <property type="protein sequence ID" value="GAG64290.1"/>
    <property type="molecule type" value="Genomic_DNA"/>
</dbReference>
<feature type="non-terminal residue" evidence="8">
    <location>
        <position position="1"/>
    </location>
</feature>
<dbReference type="SMART" id="SM00220">
    <property type="entry name" value="S_TKc"/>
    <property type="match status" value="1"/>
</dbReference>
<gene>
    <name evidence="8" type="ORF">S01H4_04463</name>
</gene>
<dbReference type="InterPro" id="IPR008271">
    <property type="entry name" value="Ser/Thr_kinase_AS"/>
</dbReference>
<keyword evidence="4" id="KW-0418">Kinase</keyword>
<evidence type="ECO:0000256" key="2">
    <source>
        <dbReference type="ARBA" id="ARBA00022679"/>
    </source>
</evidence>
<dbReference type="Pfam" id="PF00069">
    <property type="entry name" value="Pkinase"/>
    <property type="match status" value="1"/>
</dbReference>
<dbReference type="AlphaFoldDB" id="X0Z4I0"/>
<keyword evidence="6" id="KW-0472">Membrane</keyword>
<dbReference type="InterPro" id="IPR000719">
    <property type="entry name" value="Prot_kinase_dom"/>
</dbReference>
<keyword evidence="2" id="KW-0808">Transferase</keyword>
<dbReference type="Gene3D" id="1.10.510.10">
    <property type="entry name" value="Transferase(Phosphotransferase) domain 1"/>
    <property type="match status" value="1"/>
</dbReference>
<comment type="caution">
    <text evidence="8">The sequence shown here is derived from an EMBL/GenBank/DDBJ whole genome shotgun (WGS) entry which is preliminary data.</text>
</comment>
<dbReference type="GO" id="GO:0004674">
    <property type="term" value="F:protein serine/threonine kinase activity"/>
    <property type="evidence" value="ECO:0007669"/>
    <property type="project" value="UniProtKB-KW"/>
</dbReference>
<dbReference type="PROSITE" id="PS00107">
    <property type="entry name" value="PROTEIN_KINASE_ATP"/>
    <property type="match status" value="1"/>
</dbReference>
<dbReference type="PANTHER" id="PTHR43289:SF6">
    <property type="entry name" value="SERINE_THREONINE-PROTEIN KINASE NEKL-3"/>
    <property type="match status" value="1"/>
</dbReference>
<reference evidence="8" key="1">
    <citation type="journal article" date="2014" name="Front. Microbiol.">
        <title>High frequency of phylogenetically diverse reductive dehalogenase-homologous genes in deep subseafloor sedimentary metagenomes.</title>
        <authorList>
            <person name="Kawai M."/>
            <person name="Futagami T."/>
            <person name="Toyoda A."/>
            <person name="Takaki Y."/>
            <person name="Nishi S."/>
            <person name="Hori S."/>
            <person name="Arai W."/>
            <person name="Tsubouchi T."/>
            <person name="Morono Y."/>
            <person name="Uchiyama I."/>
            <person name="Ito T."/>
            <person name="Fujiyama A."/>
            <person name="Inagaki F."/>
            <person name="Takami H."/>
        </authorList>
    </citation>
    <scope>NUCLEOTIDE SEQUENCE</scope>
    <source>
        <strain evidence="8">Expedition CK06-06</strain>
    </source>
</reference>
<evidence type="ECO:0000256" key="1">
    <source>
        <dbReference type="ARBA" id="ARBA00022527"/>
    </source>
</evidence>
<sequence>YDTLFGKMALDQGLCTDQELRRSLEQLGARRDASPIMLKDLMVELGYITQTQAERLKTSIKETKAAVHQIPGYKILGKLGAGAMAVVYKARQLSLDRTVAIKVLPKRLSENPEYVERFYKEGQAAAKLNHNNIVQAFDVGEAGGYHYFVMEYVEGKTLHDDLSAGKIFLEEEALDIIIQVAHALAHAHTRGLIHRDVKPKNIMIDTAGVVKLADMGLARATTDIEAAQTEEGKAYGTPYYIAPEQIRGKIDIDGRADIYGLGATSYHIVTGRVPYMADDPEEVMRKHLREQLVPPDHINTSLSAGVSEIIEVMMAKRKEDRYNNAEELLADLEAVRDGQAPLRAHRRFDISELEELEEGASIDVAEKVDKGETIARYQVAILIVSAIAVVSVLGVIILIFNGLRLSARPSAPPAANDIIASAIIASIIKKPSELSSFLSGSITWR</sequence>
<evidence type="ECO:0000256" key="4">
    <source>
        <dbReference type="ARBA" id="ARBA00022777"/>
    </source>
</evidence>
<name>X0Z4I0_9ZZZZ</name>
<keyword evidence="3" id="KW-0547">Nucleotide-binding</keyword>
<evidence type="ECO:0000313" key="8">
    <source>
        <dbReference type="EMBL" id="GAG64290.1"/>
    </source>
</evidence>
<dbReference type="FunFam" id="1.10.510.10:FF:000021">
    <property type="entry name" value="Serine/threonine protein kinase"/>
    <property type="match status" value="1"/>
</dbReference>
<dbReference type="SUPFAM" id="SSF56112">
    <property type="entry name" value="Protein kinase-like (PK-like)"/>
    <property type="match status" value="1"/>
</dbReference>
<dbReference type="InterPro" id="IPR011009">
    <property type="entry name" value="Kinase-like_dom_sf"/>
</dbReference>
<dbReference type="PROSITE" id="PS00108">
    <property type="entry name" value="PROTEIN_KINASE_ST"/>
    <property type="match status" value="1"/>
</dbReference>
<keyword evidence="5" id="KW-0067">ATP-binding</keyword>